<evidence type="ECO:0000313" key="2">
    <source>
        <dbReference type="EMBL" id="CAB3745626.1"/>
    </source>
</evidence>
<accession>A0A6J5CVT7</accession>
<dbReference type="AlphaFoldDB" id="A0A6J5CVT7"/>
<evidence type="ECO:0000313" key="3">
    <source>
        <dbReference type="Proteomes" id="UP000494255"/>
    </source>
</evidence>
<feature type="region of interest" description="Disordered" evidence="1">
    <location>
        <begin position="1"/>
        <end position="23"/>
    </location>
</feature>
<organism evidence="2 3">
    <name type="scientific">Paraburkholderia sediminicola</name>
    <dbReference type="NCBI Taxonomy" id="458836"/>
    <lineage>
        <taxon>Bacteria</taxon>
        <taxon>Pseudomonadati</taxon>
        <taxon>Pseudomonadota</taxon>
        <taxon>Betaproteobacteria</taxon>
        <taxon>Burkholderiales</taxon>
        <taxon>Burkholderiaceae</taxon>
        <taxon>Paraburkholderia</taxon>
    </lineage>
</organism>
<feature type="region of interest" description="Disordered" evidence="1">
    <location>
        <begin position="46"/>
        <end position="65"/>
    </location>
</feature>
<dbReference type="EMBL" id="CADIKC010000037">
    <property type="protein sequence ID" value="CAB3745626.1"/>
    <property type="molecule type" value="Genomic_DNA"/>
</dbReference>
<dbReference type="Proteomes" id="UP000494255">
    <property type="component" value="Unassembled WGS sequence"/>
</dbReference>
<protein>
    <submittedName>
        <fullName evidence="2">Uncharacterized protein</fullName>
    </submittedName>
</protein>
<keyword evidence="3" id="KW-1185">Reference proteome</keyword>
<sequence>MQERVAEAKPMAPLRKSEAHGFPCRPVRDARSAEWELMNPLSLTRNVGEHGFQSHHYPQQTTEPT</sequence>
<gene>
    <name evidence="2" type="ORF">LMG24238_07753</name>
</gene>
<name>A0A6J5CVT7_9BURK</name>
<proteinExistence type="predicted"/>
<evidence type="ECO:0000256" key="1">
    <source>
        <dbReference type="SAM" id="MobiDB-lite"/>
    </source>
</evidence>
<reference evidence="2 3" key="1">
    <citation type="submission" date="2020-04" db="EMBL/GenBank/DDBJ databases">
        <authorList>
            <person name="De Canck E."/>
        </authorList>
    </citation>
    <scope>NUCLEOTIDE SEQUENCE [LARGE SCALE GENOMIC DNA]</scope>
    <source>
        <strain evidence="2 3">LMG 24238</strain>
    </source>
</reference>
<feature type="compositionally biased region" description="Polar residues" evidence="1">
    <location>
        <begin position="56"/>
        <end position="65"/>
    </location>
</feature>